<reference evidence="2 3" key="1">
    <citation type="submission" date="2021-06" db="EMBL/GenBank/DDBJ databases">
        <title>Caerostris darwini draft genome.</title>
        <authorList>
            <person name="Kono N."/>
            <person name="Arakawa K."/>
        </authorList>
    </citation>
    <scope>NUCLEOTIDE SEQUENCE [LARGE SCALE GENOMIC DNA]</scope>
</reference>
<organism evidence="2 3">
    <name type="scientific">Caerostris darwini</name>
    <dbReference type="NCBI Taxonomy" id="1538125"/>
    <lineage>
        <taxon>Eukaryota</taxon>
        <taxon>Metazoa</taxon>
        <taxon>Ecdysozoa</taxon>
        <taxon>Arthropoda</taxon>
        <taxon>Chelicerata</taxon>
        <taxon>Arachnida</taxon>
        <taxon>Araneae</taxon>
        <taxon>Araneomorphae</taxon>
        <taxon>Entelegynae</taxon>
        <taxon>Araneoidea</taxon>
        <taxon>Araneidae</taxon>
        <taxon>Caerostris</taxon>
    </lineage>
</organism>
<dbReference type="AlphaFoldDB" id="A0AAV4WSB6"/>
<feature type="region of interest" description="Disordered" evidence="1">
    <location>
        <begin position="25"/>
        <end position="47"/>
    </location>
</feature>
<name>A0AAV4WSB6_9ARAC</name>
<keyword evidence="3" id="KW-1185">Reference proteome</keyword>
<evidence type="ECO:0000313" key="2">
    <source>
        <dbReference type="EMBL" id="GIY84719.1"/>
    </source>
</evidence>
<evidence type="ECO:0000313" key="3">
    <source>
        <dbReference type="Proteomes" id="UP001054837"/>
    </source>
</evidence>
<protein>
    <submittedName>
        <fullName evidence="2">Uncharacterized protein</fullName>
    </submittedName>
</protein>
<sequence length="186" mass="20893">MCWILTSTKIMAEFIGCKDESVETKNSISPPQVAKRPNIRLGPNVPFTQDSIRGRGSSFTHLEYSPLHVPQRQQYVYNSPYHIPLIEEASHVSGSSIIYEADRPGTPAPGDQRNVVVVDDAPSRLYRNSLDEDSIIDGPAYQRDNFVVDRHLPANISFPLATLAKFEDNDVGKECEENNFLLYEVV</sequence>
<dbReference type="EMBL" id="BPLQ01014959">
    <property type="protein sequence ID" value="GIY84719.1"/>
    <property type="molecule type" value="Genomic_DNA"/>
</dbReference>
<proteinExistence type="predicted"/>
<evidence type="ECO:0000256" key="1">
    <source>
        <dbReference type="SAM" id="MobiDB-lite"/>
    </source>
</evidence>
<gene>
    <name evidence="2" type="primary">AVEN_264835_1</name>
    <name evidence="2" type="ORF">CDAR_310571</name>
</gene>
<accession>A0AAV4WSB6</accession>
<dbReference type="Proteomes" id="UP001054837">
    <property type="component" value="Unassembled WGS sequence"/>
</dbReference>
<comment type="caution">
    <text evidence="2">The sequence shown here is derived from an EMBL/GenBank/DDBJ whole genome shotgun (WGS) entry which is preliminary data.</text>
</comment>